<reference evidence="9" key="1">
    <citation type="submission" date="2016-01" db="EMBL/GenBank/DDBJ databases">
        <title>Complete genome sequence of Microbulbifer sp. CCB-MM1, a halophile isolated from Matang Mangrove Forest, Perak.</title>
        <authorList>
            <person name="Moh T.H."/>
            <person name="Dinesh B."/>
            <person name="Lau N.-S."/>
            <person name="Go F."/>
            <person name="Alexander Chong S.-C."/>
        </authorList>
    </citation>
    <scope>NUCLEOTIDE SEQUENCE [LARGE SCALE GENOMIC DNA]</scope>
    <source>
        <strain evidence="9">CCB-MM1</strain>
    </source>
</reference>
<comment type="function">
    <text evidence="6">Catalyzes the reduction of dTDP-6-deoxy-L-lyxo-4-hexulose to yield dTDP-L-rhamnose.</text>
</comment>
<proteinExistence type="inferred from homology"/>
<dbReference type="GO" id="GO:0005829">
    <property type="term" value="C:cytosol"/>
    <property type="evidence" value="ECO:0007669"/>
    <property type="project" value="TreeGrafter"/>
</dbReference>
<evidence type="ECO:0000256" key="2">
    <source>
        <dbReference type="ARBA" id="ARBA00010944"/>
    </source>
</evidence>
<feature type="domain" description="RmlD-like substrate binding" evidence="7">
    <location>
        <begin position="1"/>
        <end position="286"/>
    </location>
</feature>
<dbReference type="KEGG" id="micc:AUP74_01752"/>
<name>A0A1C9W7S6_9GAMM</name>
<dbReference type="Gene3D" id="3.90.25.10">
    <property type="entry name" value="UDP-galactose 4-epimerase, domain 1"/>
    <property type="match status" value="1"/>
</dbReference>
<evidence type="ECO:0000256" key="4">
    <source>
        <dbReference type="ARBA" id="ARBA00017099"/>
    </source>
</evidence>
<dbReference type="NCBIfam" id="TIGR01214">
    <property type="entry name" value="rmlD"/>
    <property type="match status" value="1"/>
</dbReference>
<dbReference type="UniPathway" id="UPA00281"/>
<comment type="similarity">
    <text evidence="2 6">Belongs to the dTDP-4-dehydrorhamnose reductase family.</text>
</comment>
<dbReference type="PANTHER" id="PTHR10491:SF4">
    <property type="entry name" value="METHIONINE ADENOSYLTRANSFERASE 2 SUBUNIT BETA"/>
    <property type="match status" value="1"/>
</dbReference>
<evidence type="ECO:0000313" key="9">
    <source>
        <dbReference type="Proteomes" id="UP000095672"/>
    </source>
</evidence>
<dbReference type="UniPathway" id="UPA00124"/>
<dbReference type="InterPro" id="IPR036291">
    <property type="entry name" value="NAD(P)-bd_dom_sf"/>
</dbReference>
<keyword evidence="6 8" id="KW-0560">Oxidoreductase</keyword>
<keyword evidence="6" id="KW-0521">NADP</keyword>
<comment type="cofactor">
    <cofactor evidence="6">
        <name>Mg(2+)</name>
        <dbReference type="ChEBI" id="CHEBI:18420"/>
    </cofactor>
    <text evidence="6">Binds 1 Mg(2+) ion per monomer.</text>
</comment>
<keyword evidence="9" id="KW-1185">Reference proteome</keyword>
<dbReference type="Gene3D" id="3.40.50.720">
    <property type="entry name" value="NAD(P)-binding Rossmann-like Domain"/>
    <property type="match status" value="1"/>
</dbReference>
<dbReference type="SUPFAM" id="SSF51735">
    <property type="entry name" value="NAD(P)-binding Rossmann-fold domains"/>
    <property type="match status" value="1"/>
</dbReference>
<dbReference type="PANTHER" id="PTHR10491">
    <property type="entry name" value="DTDP-4-DEHYDRORHAMNOSE REDUCTASE"/>
    <property type="match status" value="1"/>
</dbReference>
<evidence type="ECO:0000256" key="1">
    <source>
        <dbReference type="ARBA" id="ARBA00004781"/>
    </source>
</evidence>
<protein>
    <recommendedName>
        <fullName evidence="4 6">dTDP-4-dehydrorhamnose reductase</fullName>
        <ecNumber evidence="3 6">1.1.1.133</ecNumber>
    </recommendedName>
</protein>
<comment type="pathway">
    <text evidence="1 6">Carbohydrate biosynthesis; dTDP-L-rhamnose biosynthesis.</text>
</comment>
<dbReference type="EMBL" id="CP014143">
    <property type="protein sequence ID" value="AOS97183.1"/>
    <property type="molecule type" value="Genomic_DNA"/>
</dbReference>
<dbReference type="GO" id="GO:0009243">
    <property type="term" value="P:O antigen biosynthetic process"/>
    <property type="evidence" value="ECO:0007669"/>
    <property type="project" value="UniProtKB-UniPathway"/>
</dbReference>
<dbReference type="GO" id="GO:0008831">
    <property type="term" value="F:dTDP-4-dehydrorhamnose reductase activity"/>
    <property type="evidence" value="ECO:0007669"/>
    <property type="project" value="UniProtKB-EC"/>
</dbReference>
<dbReference type="RefSeq" id="WP_069947228.1">
    <property type="nucleotide sequence ID" value="NZ_CP014143.1"/>
</dbReference>
<evidence type="ECO:0000256" key="3">
    <source>
        <dbReference type="ARBA" id="ARBA00012929"/>
    </source>
</evidence>
<comment type="catalytic activity">
    <reaction evidence="5 6">
        <text>dTDP-beta-L-rhamnose + NADP(+) = dTDP-4-dehydro-beta-L-rhamnose + NADPH + H(+)</text>
        <dbReference type="Rhea" id="RHEA:21796"/>
        <dbReference type="ChEBI" id="CHEBI:15378"/>
        <dbReference type="ChEBI" id="CHEBI:57510"/>
        <dbReference type="ChEBI" id="CHEBI:57783"/>
        <dbReference type="ChEBI" id="CHEBI:58349"/>
        <dbReference type="ChEBI" id="CHEBI:62830"/>
        <dbReference type="EC" id="1.1.1.133"/>
    </reaction>
</comment>
<evidence type="ECO:0000313" key="8">
    <source>
        <dbReference type="EMBL" id="AOS97183.1"/>
    </source>
</evidence>
<sequence length="295" mass="32571">MKLLIVGKNGQLAQELVKRKPEGIELIALGRKEMDITDASTTMEVVGQYSPDLVINAAAYTAVDRAEEERALAFDVNARGAEQLAWACREFRARLIHVSTDFVFDGRQSRPYGEEDGVRPLNVYGLSKAAGEAVVRSILPEAIIIRTAWVYSAHGSNFLNTMLRLMNERDQLGVVSDQVGTPTSTRTLADTIYHLAGQPNCQGIYHCTDEGVASWYDFAVAILEEGRSAGLLPQERAVAIKPISTAEYPTPAKRPAYSVLDKRRLTEELGVELAHWRQALREVLQEKVSGENASQ</sequence>
<evidence type="ECO:0000256" key="6">
    <source>
        <dbReference type="RuleBase" id="RU364082"/>
    </source>
</evidence>
<dbReference type="FunFam" id="3.40.50.720:FF:000159">
    <property type="entry name" value="dTDP-4-dehydrorhamnose reductase"/>
    <property type="match status" value="1"/>
</dbReference>
<dbReference type="STRING" id="1769779.AUP74_01752"/>
<dbReference type="InterPro" id="IPR029903">
    <property type="entry name" value="RmlD-like-bd"/>
</dbReference>
<evidence type="ECO:0000256" key="5">
    <source>
        <dbReference type="ARBA" id="ARBA00048200"/>
    </source>
</evidence>
<accession>A0A1C9W7S6</accession>
<dbReference type="PATRIC" id="fig|1769779.3.peg.1753"/>
<organism evidence="8 9">
    <name type="scientific">Microbulbifer aggregans</name>
    <dbReference type="NCBI Taxonomy" id="1769779"/>
    <lineage>
        <taxon>Bacteria</taxon>
        <taxon>Pseudomonadati</taxon>
        <taxon>Pseudomonadota</taxon>
        <taxon>Gammaproteobacteria</taxon>
        <taxon>Cellvibrionales</taxon>
        <taxon>Microbulbiferaceae</taxon>
        <taxon>Microbulbifer</taxon>
    </lineage>
</organism>
<dbReference type="GO" id="GO:0019305">
    <property type="term" value="P:dTDP-rhamnose biosynthetic process"/>
    <property type="evidence" value="ECO:0007669"/>
    <property type="project" value="UniProtKB-UniPathway"/>
</dbReference>
<dbReference type="AlphaFoldDB" id="A0A1C9W7S6"/>
<dbReference type="CDD" id="cd05254">
    <property type="entry name" value="dTDP_HR_like_SDR_e"/>
    <property type="match status" value="1"/>
</dbReference>
<dbReference type="EC" id="1.1.1.133" evidence="3 6"/>
<evidence type="ECO:0000259" key="7">
    <source>
        <dbReference type="Pfam" id="PF04321"/>
    </source>
</evidence>
<dbReference type="OrthoDB" id="9803892at2"/>
<dbReference type="Pfam" id="PF04321">
    <property type="entry name" value="RmlD_sub_bind"/>
    <property type="match status" value="1"/>
</dbReference>
<dbReference type="InterPro" id="IPR005913">
    <property type="entry name" value="dTDP_dehydrorham_reduct"/>
</dbReference>
<gene>
    <name evidence="8" type="primary">rmlD_1</name>
    <name evidence="8" type="ORF">AUP74_01752</name>
</gene>
<dbReference type="Proteomes" id="UP000095672">
    <property type="component" value="Chromosome"/>
</dbReference>